<accession>A0AAV7I5G6</accession>
<dbReference type="Proteomes" id="UP000826195">
    <property type="component" value="Unassembled WGS sequence"/>
</dbReference>
<dbReference type="AlphaFoldDB" id="A0AAV7I5G6"/>
<organism evidence="1 2">
    <name type="scientific">Cotesia glomerata</name>
    <name type="common">Lepidopteran parasitic wasp</name>
    <name type="synonym">Apanteles glomeratus</name>
    <dbReference type="NCBI Taxonomy" id="32391"/>
    <lineage>
        <taxon>Eukaryota</taxon>
        <taxon>Metazoa</taxon>
        <taxon>Ecdysozoa</taxon>
        <taxon>Arthropoda</taxon>
        <taxon>Hexapoda</taxon>
        <taxon>Insecta</taxon>
        <taxon>Pterygota</taxon>
        <taxon>Neoptera</taxon>
        <taxon>Endopterygota</taxon>
        <taxon>Hymenoptera</taxon>
        <taxon>Apocrita</taxon>
        <taxon>Ichneumonoidea</taxon>
        <taxon>Braconidae</taxon>
        <taxon>Microgastrinae</taxon>
        <taxon>Cotesia</taxon>
    </lineage>
</organism>
<protein>
    <submittedName>
        <fullName evidence="1">Uncharacterized protein</fullName>
    </submittedName>
</protein>
<reference evidence="1 2" key="1">
    <citation type="journal article" date="2021" name="J. Hered.">
        <title>A chromosome-level genome assembly of the parasitoid wasp, Cotesia glomerata (Hymenoptera: Braconidae).</title>
        <authorList>
            <person name="Pinto B.J."/>
            <person name="Weis J.J."/>
            <person name="Gamble T."/>
            <person name="Ode P.J."/>
            <person name="Paul R."/>
            <person name="Zaspel J.M."/>
        </authorList>
    </citation>
    <scope>NUCLEOTIDE SEQUENCE [LARGE SCALE GENOMIC DNA]</scope>
    <source>
        <strain evidence="1">CgM1</strain>
    </source>
</reference>
<keyword evidence="2" id="KW-1185">Reference proteome</keyword>
<proteinExistence type="predicted"/>
<evidence type="ECO:0000313" key="2">
    <source>
        <dbReference type="Proteomes" id="UP000826195"/>
    </source>
</evidence>
<sequence length="154" mass="17490">MITADLATIIDRLEVEFVKLLCRVLNYWLQLVFNSFSHSSAVPSSFSFCTGSCIHPPSALHRYTSSAYSTVDPNSLLLYSTQLCPQSFLSVSFCSMQSPLHTRHVPSYPIFGNHVLVRQLWNKVGGAQKPRIQELGMELRKEIWELKSASRRLK</sequence>
<name>A0AAV7I5G6_COTGL</name>
<comment type="caution">
    <text evidence="1">The sequence shown here is derived from an EMBL/GenBank/DDBJ whole genome shotgun (WGS) entry which is preliminary data.</text>
</comment>
<evidence type="ECO:0000313" key="1">
    <source>
        <dbReference type="EMBL" id="KAH0546052.1"/>
    </source>
</evidence>
<dbReference type="EMBL" id="JAHXZJ010002237">
    <property type="protein sequence ID" value="KAH0546052.1"/>
    <property type="molecule type" value="Genomic_DNA"/>
</dbReference>
<gene>
    <name evidence="1" type="ORF">KQX54_006173</name>
</gene>